<feature type="domain" description="HTH cro/C1-type" evidence="1">
    <location>
        <begin position="24"/>
        <end position="64"/>
    </location>
</feature>
<dbReference type="InterPro" id="IPR001387">
    <property type="entry name" value="Cro/C1-type_HTH"/>
</dbReference>
<protein>
    <submittedName>
        <fullName evidence="2">Helix-turn-helix transcriptional regulator</fullName>
    </submittedName>
</protein>
<sequence>MATNKNINRIKVVLAEKSLTNKWLAEKLGKDQATVSKWCTNNAQPTLEMLLKIASVLQVDVRELLRPTEDDATYIRVPKDLTKSNF</sequence>
<accession>A0AAW4T4Z5</accession>
<dbReference type="Pfam" id="PF01381">
    <property type="entry name" value="HTH_3"/>
    <property type="match status" value="1"/>
</dbReference>
<dbReference type="SUPFAM" id="SSF47413">
    <property type="entry name" value="lambda repressor-like DNA-binding domains"/>
    <property type="match status" value="1"/>
</dbReference>
<evidence type="ECO:0000313" key="3">
    <source>
        <dbReference type="Proteomes" id="UP001198461"/>
    </source>
</evidence>
<dbReference type="RefSeq" id="WP_225451209.1">
    <property type="nucleotide sequence ID" value="NZ_JAIWXB010000037.1"/>
</dbReference>
<reference evidence="2" key="1">
    <citation type="submission" date="2023-08" db="EMBL/GenBank/DDBJ databases">
        <title>Mucin Metabolism Genes Underlie the Key Renovations of Bacteroides xylanisolvens Genomes in Captive Great Apes.</title>
        <authorList>
            <person name="Nishida A.H."/>
        </authorList>
    </citation>
    <scope>NUCLEOTIDE SEQUENCE</scope>
    <source>
        <strain evidence="2">P13.H9</strain>
    </source>
</reference>
<name>A0AAW4T4Z5_9BACE</name>
<dbReference type="Proteomes" id="UP001198461">
    <property type="component" value="Unassembled WGS sequence"/>
</dbReference>
<dbReference type="InterPro" id="IPR010982">
    <property type="entry name" value="Lambda_DNA-bd_dom_sf"/>
</dbReference>
<gene>
    <name evidence="2" type="ORF">LD004_21595</name>
</gene>
<dbReference type="CDD" id="cd00093">
    <property type="entry name" value="HTH_XRE"/>
    <property type="match status" value="1"/>
</dbReference>
<dbReference type="Gene3D" id="1.10.260.40">
    <property type="entry name" value="lambda repressor-like DNA-binding domains"/>
    <property type="match status" value="1"/>
</dbReference>
<dbReference type="GO" id="GO:0003677">
    <property type="term" value="F:DNA binding"/>
    <property type="evidence" value="ECO:0007669"/>
    <property type="project" value="InterPro"/>
</dbReference>
<evidence type="ECO:0000259" key="1">
    <source>
        <dbReference type="PROSITE" id="PS50943"/>
    </source>
</evidence>
<dbReference type="AlphaFoldDB" id="A0AAW4T4Z5"/>
<comment type="caution">
    <text evidence="2">The sequence shown here is derived from an EMBL/GenBank/DDBJ whole genome shotgun (WGS) entry which is preliminary data.</text>
</comment>
<dbReference type="EMBL" id="JAIWYE010000037">
    <property type="protein sequence ID" value="MCA4706201.1"/>
    <property type="molecule type" value="Genomic_DNA"/>
</dbReference>
<organism evidence="2 3">
    <name type="scientific">Bacteroides xylanisolvens</name>
    <dbReference type="NCBI Taxonomy" id="371601"/>
    <lineage>
        <taxon>Bacteria</taxon>
        <taxon>Pseudomonadati</taxon>
        <taxon>Bacteroidota</taxon>
        <taxon>Bacteroidia</taxon>
        <taxon>Bacteroidales</taxon>
        <taxon>Bacteroidaceae</taxon>
        <taxon>Bacteroides</taxon>
    </lineage>
</organism>
<proteinExistence type="predicted"/>
<dbReference type="PROSITE" id="PS50943">
    <property type="entry name" value="HTH_CROC1"/>
    <property type="match status" value="1"/>
</dbReference>
<evidence type="ECO:0000313" key="2">
    <source>
        <dbReference type="EMBL" id="MCA4706201.1"/>
    </source>
</evidence>
<dbReference type="SMART" id="SM00530">
    <property type="entry name" value="HTH_XRE"/>
    <property type="match status" value="1"/>
</dbReference>